<name>A0A1X2IFX0_9FUNG</name>
<feature type="compositionally biased region" description="Low complexity" evidence="11">
    <location>
        <begin position="1407"/>
        <end position="1488"/>
    </location>
</feature>
<feature type="domain" description="Bromo" evidence="12">
    <location>
        <begin position="2285"/>
        <end position="2355"/>
    </location>
</feature>
<evidence type="ECO:0000256" key="4">
    <source>
        <dbReference type="ARBA" id="ARBA00023015"/>
    </source>
</evidence>
<keyword evidence="4" id="KW-0805">Transcription regulation</keyword>
<dbReference type="GO" id="GO:0003682">
    <property type="term" value="F:chromatin binding"/>
    <property type="evidence" value="ECO:0007669"/>
    <property type="project" value="TreeGrafter"/>
</dbReference>
<dbReference type="GO" id="GO:0005669">
    <property type="term" value="C:transcription factor TFIID complex"/>
    <property type="evidence" value="ECO:0007669"/>
    <property type="project" value="InterPro"/>
</dbReference>
<feature type="compositionally biased region" description="Basic and acidic residues" evidence="11">
    <location>
        <begin position="1196"/>
        <end position="1207"/>
    </location>
</feature>
<feature type="domain" description="Bromo" evidence="12">
    <location>
        <begin position="2150"/>
        <end position="2222"/>
    </location>
</feature>
<evidence type="ECO:0000256" key="10">
    <source>
        <dbReference type="PROSITE-ProRule" id="PRU00035"/>
    </source>
</evidence>
<feature type="compositionally biased region" description="Polar residues" evidence="11">
    <location>
        <begin position="1994"/>
        <end position="2004"/>
    </location>
</feature>
<evidence type="ECO:0000256" key="3">
    <source>
        <dbReference type="ARBA" id="ARBA00017363"/>
    </source>
</evidence>
<dbReference type="GO" id="GO:0000976">
    <property type="term" value="F:transcription cis-regulatory region binding"/>
    <property type="evidence" value="ECO:0007669"/>
    <property type="project" value="TreeGrafter"/>
</dbReference>
<sequence>MQREPNKKNFTLSHERFVLDVDPYRRFIEGSAELTIQPLEQLSNIRINSRHCYITKTYVNGIPVDWNSSDPVSDLTLGGNTNVAHHQIYKSKYLAALRDADDGELYISIPQHCVKQMTESEAQLISNQIFLQSHTDMNEDGSEKPVNSNETNTPSYAPIVIRIDFKLEDPRAGIVFVEPDDDIAPYRAHHLYTVNQPLPGATRAWLPCIDRIAERCTWDMEFVVPRRMGGNAMDIDSDSTYEEDATVVVCSGEVVEQVIHPKDPSKKIVHYNLSVPTAAPFIGFAIGPFEMIKLSPSQLQEEVLNAAELDESQQQSLMAEINMMSNIYAFALPGFREELNISCTFLMHAMHFYAQEYGSYPFSDFKLVFIDDAWSDTASSASLAICSSRLLHDSNIIDQTYHTRHALSLALARQWFGVHIIQKTWMDTWLIVGLANLMGSLFIKRHLGNNEYRLRLKKDMELCCSLDVNRAPLYNPALPSPLDPDDLSFLELKAPLVLYILDRRMCKAGSTLGLSRVIPKILVSAMSGELAQNAISTHYFMRLCRKVSGFDTKTFADQWVYKSGCPKFNFAFNFNRKKMVVEFFMKQENTNTFISSTQDGEHAPLTDGGIVNYQEFMTPLFTGSLTVRIHEADGTPYEHILDIHSAEQKYEVQFNTKYKRIRRNTKRFRAKQAAAAAAVAEEEQENEEGVEPGTTTMLGIIPSLGLGMPVFEDPVKKQEWQIYEWGQGGEDTSGAASAMFDWIRLDAEFEWLTSIEFQQPDYMWAAQLTKDRDVVAQHDAVGALQLMPSPQTSTSLLRALLDQKCFYKIRMECAYALASCASPAVNWIGLLQLGKMFRKRYCFPISSPDDENDDIPLALAIPKPNNFSNIPDYFIQKAVVIAFSQIRDNRGLAPEKVRKLLLDLLKYNDNIGNEFSDCYYIATMISALGDSLIPSSNAPEVLATDSTEGKELITAALSEIERFRTLDYVIPTYHNIVTVACLKTITKLMMNNLMDVNLATFMPYTRYGNYLEVRLTAFDSLFVLTGLLNNELTSYFLTVIKDDPCAYVSHYVSRAMLSWLGLALKDKSDTTKSKAVEEFAEEEGKVVIEDEKRRLQKTVQQEFQASVEALRKRFGDNVELQQNLWDLLNSPENITIDHSIRKYLLQFCEYMYKPIDVGLKVTIRVPALQPQETPEDISEPPTPIQPILRISKPKQPSKEKKDLEGKSVKPTSSIRSFVSDNNEGTREPATPPDIESPTAEVTNNLAETKLTTTVKTPKAPKPTASKTVAKKSSKMPSGESKKVRRIYNKLQKHRAAAVFLQEVNEVLDGAPGYYEIIKNPMDLGKIKNKVDEKVYSSFSEFEADVRLMLNNCYVFNLPGSFAYDQGQILENVLEKELAKGREGDESQNMTIVESREPSPIGNTTMVIPTKSSETTPSESPTSIHPSQQQQPLPRPSRPQSIQLTQPSQSAESAQSAQSIQPTQSSQPTQPTQPAQPTQPIQPPQAQLPRPRPQSQPPQAQKSQTVLPVSSPKHQQQKSEPPPTTTGYTQPQPISHQPPTVNPISAAPPLVPSSVPRRRPDKEICVAILNKTMESRHAFEFIRPVDPIKQGIPQYAHIIKKPMDLGTIKSKLKADQYLSVQQFDDDVRLMLSNCYKFNPPNTYVYNEAKQLEQVYNKEYGTYFDTNRLPSTPTPPKSGTPTVSSIPQTKAPIANPPIVSRPTVQHPLPTTATAQQKSNTSANASVTTIKKEKSRKTSLKTVPPMPTAAAPAGSPVNRSSPSRQSAIQPQMDDRNTEKCRRILVQLWNQPESIAFHYPLDVVMLNIPTYLDIIKRPMDLTTVGENLDKGNIKTIWDFERDIRQIFWNCFRFNDSMSAISQQGQTLLSFFNKLWYNEYAEPNCLKGDDERIANNLMSVLMKHEYAALFTEPVDTYALPEYKERITSPMDLRTMTEKLATGRYSSLQQVDSDLRLMFSNCFKFNNSKSFAYDQGKRLERYYQHSGGKEIRARLKEQQQQRQTTPTASNTSHKPSPTPPSKSISPSTPRHNPAPAARPPVATPTAPPISNAPRTTTISTSAPAPPSTTPVSISTSSPSSSQNTRSVTVPPLKTHSTTPPARPASTSAVTSTVESTSSLSKGAQTSAPTASPSTSTVTKLLPGLYTKLDGLLSKLKKNKSAFAFLVPVDPIALQIPHYSTIVPNPMDLGTMTKKLKSGAYKTTKDFEVDFRLIVTNCILFNGPDHVVSGFAKDLETIFNKDIQPIKTKEEQLMAGIKSSGSSKSSGKKSSSSSSPIKPDVKKYKPVLDKLKTKEYYLAFAIPVDPVALQIPTYYDYVKHPMDFGTILKKLDKYPNADAFLHDVKQVFVNCYLFNLVDDIVAQWGRLLEQDFVNLCKEKGLKTIHIDMTKEREVAESEGALLQDLTFYDPAAFGNMNSAVALPTATTTMTEPILTTTATSLPNGNKRPHDDNYHDYQNGVDLKKPKIEPSSSSGMFM</sequence>
<evidence type="ECO:0000256" key="1">
    <source>
        <dbReference type="ARBA" id="ARBA00004123"/>
    </source>
</evidence>
<comment type="caution">
    <text evidence="13">The sequence shown here is derived from an EMBL/GenBank/DDBJ whole genome shotgun (WGS) entry which is preliminary data.</text>
</comment>
<dbReference type="GO" id="GO:0016251">
    <property type="term" value="F:RNA polymerase II general transcription initiation factor activity"/>
    <property type="evidence" value="ECO:0007669"/>
    <property type="project" value="TreeGrafter"/>
</dbReference>
<feature type="region of interest" description="Disordered" evidence="11">
    <location>
        <begin position="1379"/>
        <end position="1556"/>
    </location>
</feature>
<comment type="subcellular location">
    <subcellularLocation>
        <location evidence="1">Nucleus</location>
    </subcellularLocation>
</comment>
<evidence type="ECO:0000256" key="7">
    <source>
        <dbReference type="ARBA" id="ARBA00023242"/>
    </source>
</evidence>
<comment type="function">
    <text evidence="8">Functions as a component of the DNA-binding general transcription factor complex TFIID. Binding of TFIID to a promoter (with or without TATA element) is the initial step in pre-initiation complex (PIC) formation. TFIID plays a key role in the regulation of gene expression by RNA polymerase II through different activities such as transcription activator interaction, core promoter recognition and selectivity, TFIIA and TFIIB interaction, chromatin modification (histone acetylation by TAF1), facilitation of DNA opening and initiation of transcription.</text>
</comment>
<keyword evidence="14" id="KW-1185">Reference proteome</keyword>
<dbReference type="CDD" id="cd09839">
    <property type="entry name" value="M1_like_TAF2"/>
    <property type="match status" value="1"/>
</dbReference>
<dbReference type="PROSITE" id="PS00633">
    <property type="entry name" value="BROMODOMAIN_1"/>
    <property type="match status" value="2"/>
</dbReference>
<organism evidence="13 14">
    <name type="scientific">Absidia repens</name>
    <dbReference type="NCBI Taxonomy" id="90262"/>
    <lineage>
        <taxon>Eukaryota</taxon>
        <taxon>Fungi</taxon>
        <taxon>Fungi incertae sedis</taxon>
        <taxon>Mucoromycota</taxon>
        <taxon>Mucoromycotina</taxon>
        <taxon>Mucoromycetes</taxon>
        <taxon>Mucorales</taxon>
        <taxon>Cunninghamellaceae</taxon>
        <taxon>Absidia</taxon>
    </lineage>
</organism>
<feature type="compositionally biased region" description="Low complexity" evidence="11">
    <location>
        <begin position="1248"/>
        <end position="1267"/>
    </location>
</feature>
<dbReference type="PANTHER" id="PTHR15137:SF9">
    <property type="entry name" value="TRANSCRIPTION INITIATION FACTOR TFIID SUBUNIT 2"/>
    <property type="match status" value="1"/>
</dbReference>
<dbReference type="STRING" id="90262.A0A1X2IFX0"/>
<dbReference type="GO" id="GO:0006367">
    <property type="term" value="P:transcription initiation at RNA polymerase II promoter"/>
    <property type="evidence" value="ECO:0007669"/>
    <property type="project" value="TreeGrafter"/>
</dbReference>
<dbReference type="InterPro" id="IPR027268">
    <property type="entry name" value="Peptidase_M4/M1_CTD_sf"/>
</dbReference>
<feature type="compositionally biased region" description="Polar residues" evidence="11">
    <location>
        <begin position="1209"/>
        <end position="1222"/>
    </location>
</feature>
<dbReference type="FunFam" id="1.10.390.10:FF:000011">
    <property type="entry name" value="Transcription initiation factor TFIID subunit"/>
    <property type="match status" value="1"/>
</dbReference>
<feature type="compositionally biased region" description="Polar residues" evidence="11">
    <location>
        <begin position="1754"/>
        <end position="1766"/>
    </location>
</feature>
<feature type="domain" description="Bromo" evidence="12">
    <location>
        <begin position="1897"/>
        <end position="1967"/>
    </location>
</feature>
<dbReference type="SMART" id="SM00297">
    <property type="entry name" value="BROMO"/>
    <property type="match status" value="6"/>
</dbReference>
<feature type="region of interest" description="Disordered" evidence="11">
    <location>
        <begin position="1989"/>
        <end position="2130"/>
    </location>
</feature>
<feature type="compositionally biased region" description="Low complexity" evidence="11">
    <location>
        <begin position="2063"/>
        <end position="2112"/>
    </location>
</feature>
<dbReference type="PRINTS" id="PR00503">
    <property type="entry name" value="BROMODOMAIN"/>
</dbReference>
<evidence type="ECO:0000256" key="8">
    <source>
        <dbReference type="ARBA" id="ARBA00025346"/>
    </source>
</evidence>
<feature type="compositionally biased region" description="Low complexity" evidence="11">
    <location>
        <begin position="1542"/>
        <end position="1554"/>
    </location>
</feature>
<evidence type="ECO:0000256" key="6">
    <source>
        <dbReference type="ARBA" id="ARBA00023163"/>
    </source>
</evidence>
<evidence type="ECO:0000256" key="11">
    <source>
        <dbReference type="SAM" id="MobiDB-lite"/>
    </source>
</evidence>
<dbReference type="Proteomes" id="UP000193560">
    <property type="component" value="Unassembled WGS sequence"/>
</dbReference>
<dbReference type="Gene3D" id="1.20.920.10">
    <property type="entry name" value="Bromodomain-like"/>
    <property type="match status" value="6"/>
</dbReference>
<proteinExistence type="inferred from homology"/>
<feature type="compositionally biased region" description="Pro residues" evidence="11">
    <location>
        <begin position="2030"/>
        <end position="2041"/>
    </location>
</feature>
<keyword evidence="6" id="KW-0804">Transcription</keyword>
<dbReference type="Gene3D" id="2.60.40.1730">
    <property type="entry name" value="tricorn interacting facor f3 domain"/>
    <property type="match status" value="1"/>
</dbReference>
<feature type="region of interest" description="Disordered" evidence="11">
    <location>
        <begin position="1662"/>
        <end position="1772"/>
    </location>
</feature>
<dbReference type="CDD" id="cd04369">
    <property type="entry name" value="Bromodomain"/>
    <property type="match status" value="3"/>
</dbReference>
<dbReference type="OrthoDB" id="308861at2759"/>
<gene>
    <name evidence="13" type="ORF">BCR42DRAFT_415941</name>
</gene>
<dbReference type="InterPro" id="IPR057345">
    <property type="entry name" value="Ig-like_TAF2"/>
</dbReference>
<feature type="region of interest" description="Disordered" evidence="11">
    <location>
        <begin position="1171"/>
        <end position="1282"/>
    </location>
</feature>
<feature type="domain" description="Bromo" evidence="12">
    <location>
        <begin position="1785"/>
        <end position="1857"/>
    </location>
</feature>
<evidence type="ECO:0000313" key="13">
    <source>
        <dbReference type="EMBL" id="ORZ15810.1"/>
    </source>
</evidence>
<feature type="region of interest" description="Disordered" evidence="11">
    <location>
        <begin position="2430"/>
        <end position="2470"/>
    </location>
</feature>
<dbReference type="Gene3D" id="1.10.390.10">
    <property type="entry name" value="Neutral Protease Domain 2"/>
    <property type="match status" value="1"/>
</dbReference>
<feature type="compositionally biased region" description="Low complexity" evidence="11">
    <location>
        <begin position="2005"/>
        <end position="2029"/>
    </location>
</feature>
<protein>
    <recommendedName>
        <fullName evidence="3">Transcription initiation factor TFIID subunit 2</fullName>
    </recommendedName>
    <alternativeName>
        <fullName evidence="9">TBP-associated factor 2</fullName>
    </alternativeName>
</protein>
<feature type="region of interest" description="Disordered" evidence="11">
    <location>
        <begin position="2250"/>
        <end position="2272"/>
    </location>
</feature>
<evidence type="ECO:0000256" key="9">
    <source>
        <dbReference type="ARBA" id="ARBA00076306"/>
    </source>
</evidence>
<evidence type="ECO:0000256" key="2">
    <source>
        <dbReference type="ARBA" id="ARBA00010937"/>
    </source>
</evidence>
<feature type="compositionally biased region" description="Low complexity" evidence="11">
    <location>
        <begin position="2251"/>
        <end position="2268"/>
    </location>
</feature>
<dbReference type="InterPro" id="IPR036427">
    <property type="entry name" value="Bromodomain-like_sf"/>
</dbReference>
<dbReference type="GO" id="GO:0006325">
    <property type="term" value="P:chromatin organization"/>
    <property type="evidence" value="ECO:0007669"/>
    <property type="project" value="UniProtKB-ARBA"/>
</dbReference>
<feature type="compositionally biased region" description="Low complexity" evidence="11">
    <location>
        <begin position="2119"/>
        <end position="2130"/>
    </location>
</feature>
<feature type="domain" description="Bromo" evidence="12">
    <location>
        <begin position="1572"/>
        <end position="1644"/>
    </location>
</feature>
<dbReference type="SUPFAM" id="SSF47370">
    <property type="entry name" value="Bromodomain"/>
    <property type="match status" value="6"/>
</dbReference>
<evidence type="ECO:0000256" key="5">
    <source>
        <dbReference type="ARBA" id="ARBA00023117"/>
    </source>
</evidence>
<feature type="domain" description="Bromo" evidence="12">
    <location>
        <begin position="1291"/>
        <end position="1363"/>
    </location>
</feature>
<dbReference type="Pfam" id="PF00439">
    <property type="entry name" value="Bromodomain"/>
    <property type="match status" value="6"/>
</dbReference>
<reference evidence="13 14" key="1">
    <citation type="submission" date="2016-07" db="EMBL/GenBank/DDBJ databases">
        <title>Pervasive Adenine N6-methylation of Active Genes in Fungi.</title>
        <authorList>
            <consortium name="DOE Joint Genome Institute"/>
            <person name="Mondo S.J."/>
            <person name="Dannebaum R.O."/>
            <person name="Kuo R.C."/>
            <person name="Labutti K."/>
            <person name="Haridas S."/>
            <person name="Kuo A."/>
            <person name="Salamov A."/>
            <person name="Ahrendt S.R."/>
            <person name="Lipzen A."/>
            <person name="Sullivan W."/>
            <person name="Andreopoulos W.B."/>
            <person name="Clum A."/>
            <person name="Lindquist E."/>
            <person name="Daum C."/>
            <person name="Ramamoorthy G.K."/>
            <person name="Gryganskyi A."/>
            <person name="Culley D."/>
            <person name="Magnuson J.K."/>
            <person name="James T.Y."/>
            <person name="O'Malley M.A."/>
            <person name="Stajich J.E."/>
            <person name="Spatafora J.W."/>
            <person name="Visel A."/>
            <person name="Grigoriev I.V."/>
        </authorList>
    </citation>
    <scope>NUCLEOTIDE SEQUENCE [LARGE SCALE GENOMIC DNA]</scope>
    <source>
        <strain evidence="13 14">NRRL 1336</strain>
    </source>
</reference>
<dbReference type="InterPro" id="IPR057991">
    <property type="entry name" value="TPR_TAF2_C"/>
</dbReference>
<comment type="similarity">
    <text evidence="2">Belongs to the TAF2 family.</text>
</comment>
<dbReference type="InterPro" id="IPR042097">
    <property type="entry name" value="Aminopeptidase_N-like_N_sf"/>
</dbReference>
<accession>A0A1X2IFX0</accession>
<feature type="compositionally biased region" description="Polar residues" evidence="11">
    <location>
        <begin position="1706"/>
        <end position="1726"/>
    </location>
</feature>
<dbReference type="Pfam" id="PF25577">
    <property type="entry name" value="TPR_TAF2_C"/>
    <property type="match status" value="1"/>
</dbReference>
<dbReference type="PANTHER" id="PTHR15137">
    <property type="entry name" value="TRANSCRIPTION INITIATION FACTOR TFIID"/>
    <property type="match status" value="1"/>
</dbReference>
<dbReference type="Pfam" id="PF25316">
    <property type="entry name" value="TAF2_3rd"/>
    <property type="match status" value="1"/>
</dbReference>
<dbReference type="InterPro" id="IPR001487">
    <property type="entry name" value="Bromodomain"/>
</dbReference>
<keyword evidence="7" id="KW-0539">Nucleus</keyword>
<evidence type="ECO:0000313" key="14">
    <source>
        <dbReference type="Proteomes" id="UP000193560"/>
    </source>
</evidence>
<evidence type="ECO:0000259" key="12">
    <source>
        <dbReference type="PROSITE" id="PS50014"/>
    </source>
</evidence>
<dbReference type="PROSITE" id="PS50014">
    <property type="entry name" value="BROMODOMAIN_2"/>
    <property type="match status" value="6"/>
</dbReference>
<keyword evidence="5 10" id="KW-0103">Bromodomain</keyword>
<dbReference type="InterPro" id="IPR037813">
    <property type="entry name" value="TAF2"/>
</dbReference>
<dbReference type="SUPFAM" id="SSF55486">
    <property type="entry name" value="Metalloproteases ('zincins'), catalytic domain"/>
    <property type="match status" value="1"/>
</dbReference>
<dbReference type="SUPFAM" id="SSF63737">
    <property type="entry name" value="Leukotriene A4 hydrolase N-terminal domain"/>
    <property type="match status" value="1"/>
</dbReference>
<dbReference type="InterPro" id="IPR018359">
    <property type="entry name" value="Bromodomain_CS"/>
</dbReference>
<feature type="compositionally biased region" description="Low complexity" evidence="11">
    <location>
        <begin position="2047"/>
        <end position="2056"/>
    </location>
</feature>
<dbReference type="EMBL" id="MCGE01000012">
    <property type="protein sequence ID" value="ORZ15810.1"/>
    <property type="molecule type" value="Genomic_DNA"/>
</dbReference>